<organism evidence="1 2">
    <name type="scientific">Neisseria subflava NJ9703</name>
    <dbReference type="NCBI Taxonomy" id="546268"/>
    <lineage>
        <taxon>Bacteria</taxon>
        <taxon>Pseudomonadati</taxon>
        <taxon>Pseudomonadota</taxon>
        <taxon>Betaproteobacteria</taxon>
        <taxon>Neisseriales</taxon>
        <taxon>Neisseriaceae</taxon>
        <taxon>Neisseria</taxon>
    </lineage>
</organism>
<reference evidence="1 2" key="1">
    <citation type="submission" date="2010-01" db="EMBL/GenBank/DDBJ databases">
        <authorList>
            <person name="Weinstock G."/>
            <person name="Sodergren E."/>
            <person name="Clifton S."/>
            <person name="Fulton L."/>
            <person name="Fulton B."/>
            <person name="Courtney L."/>
            <person name="Fronick C."/>
            <person name="Harrison M."/>
            <person name="Strong C."/>
            <person name="Farmer C."/>
            <person name="Delahaunty K."/>
            <person name="Markovic C."/>
            <person name="Hall O."/>
            <person name="Minx P."/>
            <person name="Tomlinson C."/>
            <person name="Mitreva M."/>
            <person name="Nelson J."/>
            <person name="Hou S."/>
            <person name="Wollam A."/>
            <person name="Pepin K.H."/>
            <person name="Johnson M."/>
            <person name="Bhonagiri V."/>
            <person name="Nash W.E."/>
            <person name="Warren W."/>
            <person name="Chinwalla A."/>
            <person name="Mardis E.R."/>
            <person name="Wilson R.K."/>
        </authorList>
    </citation>
    <scope>NUCLEOTIDE SEQUENCE [LARGE SCALE GENOMIC DNA]</scope>
    <source>
        <strain evidence="1 2">NJ9703</strain>
    </source>
</reference>
<comment type="caution">
    <text evidence="1">The sequence shown here is derived from an EMBL/GenBank/DDBJ whole genome shotgun (WGS) entry which is preliminary data.</text>
</comment>
<dbReference type="EMBL" id="ACEO02000001">
    <property type="protein sequence ID" value="EFC53406.1"/>
    <property type="molecule type" value="Genomic_DNA"/>
</dbReference>
<evidence type="ECO:0000313" key="2">
    <source>
        <dbReference type="Proteomes" id="UP000004621"/>
    </source>
</evidence>
<dbReference type="AlphaFoldDB" id="A0A9W5N0K0"/>
<protein>
    <submittedName>
        <fullName evidence="1">Uncharacterized protein</fullName>
    </submittedName>
</protein>
<proteinExistence type="predicted"/>
<name>A0A9W5N0K0_NEISU</name>
<evidence type="ECO:0000313" key="1">
    <source>
        <dbReference type="EMBL" id="EFC53406.1"/>
    </source>
</evidence>
<sequence length="40" mass="4630">MGKQLNALKEDKRPSENIFRRPLLMKQRAGGITAFFQLKP</sequence>
<dbReference type="Proteomes" id="UP000004621">
    <property type="component" value="Unassembled WGS sequence"/>
</dbReference>
<gene>
    <name evidence="1" type="ORF">NEISUBOT_03409</name>
</gene>
<accession>A0A9W5N0K0</accession>